<organism evidence="2 3">
    <name type="scientific">Lentibacillus amyloliquefaciens</name>
    <dbReference type="NCBI Taxonomy" id="1472767"/>
    <lineage>
        <taxon>Bacteria</taxon>
        <taxon>Bacillati</taxon>
        <taxon>Bacillota</taxon>
        <taxon>Bacilli</taxon>
        <taxon>Bacillales</taxon>
        <taxon>Bacillaceae</taxon>
        <taxon>Lentibacillus</taxon>
    </lineage>
</organism>
<keyword evidence="1" id="KW-0812">Transmembrane</keyword>
<dbReference type="Proteomes" id="UP000050331">
    <property type="component" value="Chromosome"/>
</dbReference>
<feature type="transmembrane region" description="Helical" evidence="1">
    <location>
        <begin position="6"/>
        <end position="26"/>
    </location>
</feature>
<evidence type="ECO:0008006" key="4">
    <source>
        <dbReference type="Google" id="ProtNLM"/>
    </source>
</evidence>
<gene>
    <name evidence="2" type="ORF">AOX59_04190</name>
</gene>
<dbReference type="EMBL" id="CP013862">
    <property type="protein sequence ID" value="ALX47872.1"/>
    <property type="molecule type" value="Genomic_DNA"/>
</dbReference>
<evidence type="ECO:0000313" key="2">
    <source>
        <dbReference type="EMBL" id="ALX47872.1"/>
    </source>
</evidence>
<accession>A0A0U3W3X2</accession>
<protein>
    <recommendedName>
        <fullName evidence="4">DUF2621 domain-containing protein</fullName>
    </recommendedName>
</protein>
<dbReference type="InterPro" id="IPR020203">
    <property type="entry name" value="YneK"/>
</dbReference>
<sequence length="169" mass="20069">MIDDILIIFWGFLMISLMGIGGYFMFRKFLKQLPKEDGHSNMEWEEYYVNNTSHLWQETEKSLLEELVSPVPELFRDVARHKIAGKIGEIALKKENRHITQDTLIEGYILATPKRDHKFLRKKLKEKEIDVEPYEHLFELSRSNYADNWKSRYKKMSSEKVNSLKNTGK</sequence>
<dbReference type="STRING" id="1472767.AOX59_04190"/>
<dbReference type="KEGG" id="lao:AOX59_04190"/>
<reference evidence="2 3" key="1">
    <citation type="submission" date="2016-01" db="EMBL/GenBank/DDBJ databases">
        <title>Complete genome sequence of strain Lentibacillus amyloliquefaciens LAM0015T isolated from saline sediment.</title>
        <authorList>
            <person name="Wang J.-L."/>
            <person name="He M.-X."/>
        </authorList>
    </citation>
    <scope>NUCLEOTIDE SEQUENCE [LARGE SCALE GENOMIC DNA]</scope>
    <source>
        <strain evidence="2 3">LAM0015</strain>
    </source>
</reference>
<name>A0A0U3W3X2_9BACI</name>
<keyword evidence="1" id="KW-0472">Membrane</keyword>
<evidence type="ECO:0000256" key="1">
    <source>
        <dbReference type="SAM" id="Phobius"/>
    </source>
</evidence>
<keyword evidence="3" id="KW-1185">Reference proteome</keyword>
<dbReference type="AlphaFoldDB" id="A0A0U3W3X2"/>
<evidence type="ECO:0000313" key="3">
    <source>
        <dbReference type="Proteomes" id="UP000050331"/>
    </source>
</evidence>
<dbReference type="Pfam" id="PF11084">
    <property type="entry name" value="DUF2621"/>
    <property type="match status" value="1"/>
</dbReference>
<keyword evidence="1" id="KW-1133">Transmembrane helix</keyword>
<proteinExistence type="predicted"/>